<dbReference type="Pfam" id="PF19057">
    <property type="entry name" value="PH_19"/>
    <property type="match status" value="1"/>
</dbReference>
<dbReference type="InterPro" id="IPR035899">
    <property type="entry name" value="DBL_dom_sf"/>
</dbReference>
<evidence type="ECO:0000256" key="2">
    <source>
        <dbReference type="SAM" id="MobiDB-lite"/>
    </source>
</evidence>
<dbReference type="SUPFAM" id="SSF50998">
    <property type="entry name" value="Quinoprotein alcohol dehydrogenase-like"/>
    <property type="match status" value="1"/>
</dbReference>
<feature type="domain" description="DH" evidence="3">
    <location>
        <begin position="751"/>
        <end position="938"/>
    </location>
</feature>
<feature type="region of interest" description="Disordered" evidence="2">
    <location>
        <begin position="1545"/>
        <end position="1579"/>
    </location>
</feature>
<organism evidence="4 5">
    <name type="scientific">Macrostomum lignano</name>
    <dbReference type="NCBI Taxonomy" id="282301"/>
    <lineage>
        <taxon>Eukaryota</taxon>
        <taxon>Metazoa</taxon>
        <taxon>Spiralia</taxon>
        <taxon>Lophotrochozoa</taxon>
        <taxon>Platyhelminthes</taxon>
        <taxon>Rhabditophora</taxon>
        <taxon>Macrostomorpha</taxon>
        <taxon>Macrostomida</taxon>
        <taxon>Macrostomidae</taxon>
        <taxon>Macrostomum</taxon>
    </lineage>
</organism>
<dbReference type="Proteomes" id="UP000095280">
    <property type="component" value="Unplaced"/>
</dbReference>
<dbReference type="InterPro" id="IPR000219">
    <property type="entry name" value="DH_dom"/>
</dbReference>
<dbReference type="GO" id="GO:0005737">
    <property type="term" value="C:cytoplasm"/>
    <property type="evidence" value="ECO:0007669"/>
    <property type="project" value="UniProtKB-ARBA"/>
</dbReference>
<evidence type="ECO:0000259" key="3">
    <source>
        <dbReference type="PROSITE" id="PS50010"/>
    </source>
</evidence>
<dbReference type="PANTHER" id="PTHR12877">
    <property type="entry name" value="RHO GUANINE NUCLEOTIDE EXCHANGE FACTOR"/>
    <property type="match status" value="1"/>
</dbReference>
<dbReference type="InterPro" id="IPR039919">
    <property type="entry name" value="ARHGEF10/ARHGEF17"/>
</dbReference>
<dbReference type="FunFam" id="1.20.900.10:FF:000003">
    <property type="entry name" value="Rho guanine nucleotide exchange factor 10 like"/>
    <property type="match status" value="1"/>
</dbReference>
<feature type="region of interest" description="Disordered" evidence="2">
    <location>
        <begin position="231"/>
        <end position="267"/>
    </location>
</feature>
<dbReference type="InterPro" id="IPR011047">
    <property type="entry name" value="Quinoprotein_ADH-like_sf"/>
</dbReference>
<dbReference type="PANTHER" id="PTHR12877:SF7">
    <property type="entry name" value="RHO GUANINE NUCLEOTIDE EXCHANGE FACTOR 10-LIKE PROTEIN"/>
    <property type="match status" value="1"/>
</dbReference>
<evidence type="ECO:0000256" key="1">
    <source>
        <dbReference type="ARBA" id="ARBA00022658"/>
    </source>
</evidence>
<evidence type="ECO:0000313" key="5">
    <source>
        <dbReference type="WBParaSite" id="maker-uti_cns_0007209-snap-gene-0.4-mRNA-1"/>
    </source>
</evidence>
<dbReference type="GO" id="GO:0030036">
    <property type="term" value="P:actin cytoskeleton organization"/>
    <property type="evidence" value="ECO:0007669"/>
    <property type="project" value="TreeGrafter"/>
</dbReference>
<dbReference type="GO" id="GO:0051496">
    <property type="term" value="P:positive regulation of stress fiber assembly"/>
    <property type="evidence" value="ECO:0007669"/>
    <property type="project" value="TreeGrafter"/>
</dbReference>
<dbReference type="WBParaSite" id="maker-uti_cns_0007209-snap-gene-0.4-mRNA-1">
    <property type="protein sequence ID" value="maker-uti_cns_0007209-snap-gene-0.4-mRNA-1"/>
    <property type="gene ID" value="maker-uti_cns_0007209-snap-gene-0.4"/>
</dbReference>
<feature type="region of interest" description="Disordered" evidence="2">
    <location>
        <begin position="567"/>
        <end position="594"/>
    </location>
</feature>
<dbReference type="GO" id="GO:0005085">
    <property type="term" value="F:guanyl-nucleotide exchange factor activity"/>
    <property type="evidence" value="ECO:0007669"/>
    <property type="project" value="UniProtKB-KW"/>
</dbReference>
<feature type="compositionally biased region" description="Pro residues" evidence="2">
    <location>
        <begin position="579"/>
        <end position="591"/>
    </location>
</feature>
<keyword evidence="4" id="KW-1185">Reference proteome</keyword>
<feature type="compositionally biased region" description="Low complexity" evidence="2">
    <location>
        <begin position="241"/>
        <end position="258"/>
    </location>
</feature>
<dbReference type="CDD" id="cd00160">
    <property type="entry name" value="RhoGEF"/>
    <property type="match status" value="1"/>
</dbReference>
<dbReference type="Pfam" id="PF19056">
    <property type="entry name" value="WD40_2"/>
    <property type="match status" value="1"/>
</dbReference>
<keyword evidence="1" id="KW-0344">Guanine-nucleotide releasing factor</keyword>
<proteinExistence type="predicted"/>
<name>A0A1I8HPX5_9PLAT</name>
<evidence type="ECO:0000313" key="4">
    <source>
        <dbReference type="Proteomes" id="UP000095280"/>
    </source>
</evidence>
<feature type="region of interest" description="Disordered" evidence="2">
    <location>
        <begin position="631"/>
        <end position="675"/>
    </location>
</feature>
<dbReference type="SMART" id="SM00325">
    <property type="entry name" value="RhoGEF"/>
    <property type="match status" value="1"/>
</dbReference>
<dbReference type="PROSITE" id="PS50010">
    <property type="entry name" value="DH_2"/>
    <property type="match status" value="1"/>
</dbReference>
<accession>A0A1I8HPX5</accession>
<dbReference type="Pfam" id="PF00621">
    <property type="entry name" value="RhoGEF"/>
    <property type="match status" value="1"/>
</dbReference>
<protein>
    <submittedName>
        <fullName evidence="5">DH domain-containing protein</fullName>
    </submittedName>
</protein>
<dbReference type="Gene3D" id="1.20.900.10">
    <property type="entry name" value="Dbl homology (DH) domain"/>
    <property type="match status" value="1"/>
</dbReference>
<sequence length="1749" mass="188952">LQEQRQPDSQDSESAVPQADELTCVSSAAVSDLTELLCDLGPLPRRFSESQVEHLLRRIRQRLPPTRQAFKEAPPWPQRQTEALQFRLGAQGEPVQIQVLAGQQVVVVGQAQALQERLQCRRLPVTVVSVAEILEAIHISGANVVTSASVHCMSRQGCSTRLAEVPMDSRPRVRLGDAGGGNSSCSDWGSCGEFGEFGNCGECGECGGCGFNEFGDCGDCGCGGCRKATLPKPGRSKRPGTPRGGSAAAPAADAAAEAEASERPSAERAYMMSASGIGLRCNFGFGDVADEKNAPPPVAAAPDGEGDPATIPPVGLLHQLVPLLSSALRLQDGLLAHLRHRPLVHLGLAARHVVQEVDNVAVLVQRCKVKRRVEIDVQRPDVGAKVDQVGDAVHAAVEGCKVQRRAAHTQSSASPATHEDSQCLQVTIERCPHHRRHAVVVYRVAFASGGLPQQVQIVVLGCLVEALLVAGHPAGLTEIARPVDGKRQRGCCGAGSSEWKVSRPATVQTEPMDQLSMQEKVRRLEQELQFRVPGSFSFGAVGGGFNVRGSCEALNYRSAYYTTAPPAPPTIQSMQTHEAPPPPQQPQPPPGLLCVSNVASIQDEPQQAPAADDEAASSRGNSRLVSQVFSDFTEDEESDGGGGDGSGPGRRSESPASDFEEVPIDTADGGGGSRIGAWRSAAAAAAAVMSGRPASSSSGGGGGGRSTAKSAASTAAAAGLSEYIDVNISDTKHPPAVLPPQPEGLAGNRLKRRKVFESLLATEASYLASLRELLDVYEQPLLKHKPKLLPRRATRLIFYKVRELHQIHRILQISLHAAALSWDTNEQVGHILTASFSKSLVLKTYAAFINTYPRGLELVRRQMKDNAPFASFLGTAQRRSSHKLPLLGILVRPVQRFPQLLLVVKDLLKYTEPDHPDRYDLLYAQTQIEHLASQLNDIKRDSEQLISARQMLRALGVHSKSALKNSRIRIVREDDVSELRADRQQQHAGGMRIILTTYYVLCTGARRRGGPHELLWYTKLEDVRLSGTSLTPDMKVNLEEVSNYLRIVSQRSTEVPEELEEIYNSLHSLLHDHAVLVKILSLVSTLNFIYPDVREDRLQALLGNMQVAIQQKNEELRVAQGTVLALTVRRGILGGGGGGEVSQSISRKAFDMRNSRARDDWTSEFTILRLALQPENNAAWITEMLDDLGLQSHQRTPLLVGVKACDLSRSMFQVTCATPVCLLNGSILKTHIWCAASDGSVAVFSLYNQSLEMTETFRPVDAYVTAAAVVPGCPTSSQNKEDEVWMATDTAEIFLHSTVESKRREPRKKVDVPATVTSMLCWDKSIYCGDVSGNLLCFNQNLLGNWNLQDPEVQSIADWPLRNLTVSQDGQQLLMSSGPCIISLGLESLRQLSRTDLSLEDADDNDEATKMGGSGGGHVRSFLLAGEGLWVCFENRPYVRLYYRPDMRLVQTFDIRPAFAKVNAKTHRHPESTVPAATAVAVTRGLLWVGTSVGLLYLLRTPRLDGGVPVAFGPPLICCHSHRGPITALLTYRNIKDTVVSTVTFDEQEAESEPGAGEADGRAATPSDAESSGGLDSSGSTSGLYRLKMVVDEAEAADAADDAAAAAIRRKSTAVARVSVAPNMQRWASNPNLLISERLRNQQLHTPETDVRKLYGSLLQLDSGCSHLVDIDFGDAAEASSVVGAEDEKLSDIEEEEAVNDVVDAAAAAIGRVGPEIVVSFGPGYRDMLHRPQCPGEEGASLMAFYSTS</sequence>
<reference evidence="5" key="1">
    <citation type="submission" date="2016-11" db="UniProtKB">
        <authorList>
            <consortium name="WormBaseParasite"/>
        </authorList>
    </citation>
    <scope>IDENTIFICATION</scope>
</reference>
<dbReference type="SUPFAM" id="SSF48065">
    <property type="entry name" value="DBL homology domain (DH-domain)"/>
    <property type="match status" value="1"/>
</dbReference>